<comment type="similarity">
    <text evidence="3">In the C-terminal section; belongs to the NnrD/CARKD family.</text>
</comment>
<dbReference type="GO" id="GO:0005524">
    <property type="term" value="F:ATP binding"/>
    <property type="evidence" value="ECO:0007669"/>
    <property type="project" value="UniProtKB-KW"/>
</dbReference>
<dbReference type="RefSeq" id="WP_160022584.1">
    <property type="nucleotide sequence ID" value="NZ_VZIZ01000021.1"/>
</dbReference>
<evidence type="ECO:0000256" key="9">
    <source>
        <dbReference type="ARBA" id="ARBA00025153"/>
    </source>
</evidence>
<dbReference type="GO" id="GO:0110051">
    <property type="term" value="P:metabolite repair"/>
    <property type="evidence" value="ECO:0007669"/>
    <property type="project" value="TreeGrafter"/>
</dbReference>
<dbReference type="GO" id="GO:0052856">
    <property type="term" value="F:NAD(P)HX epimerase activity"/>
    <property type="evidence" value="ECO:0007669"/>
    <property type="project" value="TreeGrafter"/>
</dbReference>
<feature type="binding site" evidence="12">
    <location>
        <position position="534"/>
    </location>
    <ligand>
        <name>AMP</name>
        <dbReference type="ChEBI" id="CHEBI:456215"/>
    </ligand>
</feature>
<keyword evidence="6 12" id="KW-0521">NADP</keyword>
<keyword evidence="8 12" id="KW-0456">Lyase</keyword>
<keyword evidence="7 12" id="KW-0520">NAD</keyword>
<dbReference type="Pfam" id="PF01256">
    <property type="entry name" value="Carb_kinase"/>
    <property type="match status" value="1"/>
</dbReference>
<keyword evidence="15" id="KW-0413">Isomerase</keyword>
<comment type="caution">
    <text evidence="15">The sequence shown here is derived from an EMBL/GenBank/DDBJ whole genome shotgun (WGS) entry which is preliminary data.</text>
</comment>
<keyword evidence="4 12" id="KW-0547">Nucleotide-binding</keyword>
<dbReference type="Pfam" id="PF03853">
    <property type="entry name" value="YjeF_N"/>
    <property type="match status" value="1"/>
</dbReference>
<name>A0A6N7BV89_9GAMM</name>
<evidence type="ECO:0000256" key="4">
    <source>
        <dbReference type="ARBA" id="ARBA00022741"/>
    </source>
</evidence>
<dbReference type="Gene3D" id="3.40.1190.20">
    <property type="match status" value="1"/>
</dbReference>
<evidence type="ECO:0000256" key="6">
    <source>
        <dbReference type="ARBA" id="ARBA00022857"/>
    </source>
</evidence>
<dbReference type="SUPFAM" id="SSF64153">
    <property type="entry name" value="YjeF N-terminal domain-like"/>
    <property type="match status" value="1"/>
</dbReference>
<evidence type="ECO:0000313" key="15">
    <source>
        <dbReference type="EMBL" id="KAF0568288.1"/>
    </source>
</evidence>
<dbReference type="InterPro" id="IPR000631">
    <property type="entry name" value="CARKD"/>
</dbReference>
<evidence type="ECO:0000256" key="10">
    <source>
        <dbReference type="ARBA" id="ARBA00048238"/>
    </source>
</evidence>
<dbReference type="InterPro" id="IPR004443">
    <property type="entry name" value="YjeF_N_dom"/>
</dbReference>
<evidence type="ECO:0000256" key="11">
    <source>
        <dbReference type="ARBA" id="ARBA00049209"/>
    </source>
</evidence>
<evidence type="ECO:0000259" key="13">
    <source>
        <dbReference type="PROSITE" id="PS51383"/>
    </source>
</evidence>
<dbReference type="Gene3D" id="3.40.50.10260">
    <property type="entry name" value="YjeF N-terminal domain"/>
    <property type="match status" value="1"/>
</dbReference>
<dbReference type="PANTHER" id="PTHR12592">
    <property type="entry name" value="ATP-DEPENDENT (S)-NAD(P)H-HYDRATE DEHYDRATASE FAMILY MEMBER"/>
    <property type="match status" value="1"/>
</dbReference>
<comment type="function">
    <text evidence="9">Bifunctional enzyme that catalyzes the epimerization of the S- and R-forms of NAD(P)HX and the dehydration of the S-form of NAD(P)HX at the expense of ADP, which is converted to AMP. This allows the repair of both epimers of NAD(P)HX, a damaged form of NAD(P)H that is a result of enzymatic or heat-dependent hydration.</text>
</comment>
<dbReference type="Proteomes" id="UP000471465">
    <property type="component" value="Unassembled WGS sequence"/>
</dbReference>
<dbReference type="PANTHER" id="PTHR12592:SF0">
    <property type="entry name" value="ATP-DEPENDENT (S)-NAD(P)H-HYDRATE DEHYDRATASE"/>
    <property type="match status" value="1"/>
</dbReference>
<dbReference type="InterPro" id="IPR029056">
    <property type="entry name" value="Ribokinase-like"/>
</dbReference>
<comment type="similarity">
    <text evidence="12">Belongs to the NnrD/CARKD family.</text>
</comment>
<organism evidence="15 16">
    <name type="scientific">Psychrobacter nivimaris</name>
    <dbReference type="NCBI Taxonomy" id="281738"/>
    <lineage>
        <taxon>Bacteria</taxon>
        <taxon>Pseudomonadati</taxon>
        <taxon>Pseudomonadota</taxon>
        <taxon>Gammaproteobacteria</taxon>
        <taxon>Moraxellales</taxon>
        <taxon>Moraxellaceae</taxon>
        <taxon>Psychrobacter</taxon>
    </lineage>
</organism>
<evidence type="ECO:0000256" key="8">
    <source>
        <dbReference type="ARBA" id="ARBA00023239"/>
    </source>
</evidence>
<protein>
    <recommendedName>
        <fullName evidence="12">ADP-dependent (S)-NAD(P)H-hydrate dehydratase</fullName>
        <ecNumber evidence="12">4.2.1.136</ecNumber>
    </recommendedName>
    <alternativeName>
        <fullName evidence="12">ADP-dependent NAD(P)HX dehydratase</fullName>
    </alternativeName>
</protein>
<dbReference type="EC" id="4.2.1.136" evidence="12"/>
<evidence type="ECO:0000256" key="2">
    <source>
        <dbReference type="ARBA" id="ARBA00006001"/>
    </source>
</evidence>
<dbReference type="CDD" id="cd01171">
    <property type="entry name" value="YXKO-related"/>
    <property type="match status" value="1"/>
</dbReference>
<comment type="subunit">
    <text evidence="12">Homotetramer.</text>
</comment>
<comment type="similarity">
    <text evidence="2">In the N-terminal section; belongs to the NnrE/AIBP family.</text>
</comment>
<dbReference type="InterPro" id="IPR036652">
    <property type="entry name" value="YjeF_N_dom_sf"/>
</dbReference>
<proteinExistence type="inferred from homology"/>
<feature type="binding site" evidence="12">
    <location>
        <position position="402"/>
    </location>
    <ligand>
        <name>(6S)-NADPHX</name>
        <dbReference type="ChEBI" id="CHEBI:64076"/>
    </ligand>
</feature>
<dbReference type="SUPFAM" id="SSF53613">
    <property type="entry name" value="Ribokinase-like"/>
    <property type="match status" value="1"/>
</dbReference>
<comment type="function">
    <text evidence="12">Catalyzes the dehydration of the S-form of NAD(P)HX at the expense of ADP, which is converted to AMP. Together with NAD(P)HX epimerase, which catalyzes the epimerization of the S- and R-forms, the enzyme allows the repair of both epimers of NAD(P)HX, a damaged form of NAD(P)H that is a result of enzymatic or heat-dependent hydration.</text>
</comment>
<dbReference type="NCBIfam" id="TIGR00196">
    <property type="entry name" value="yjeF_cterm"/>
    <property type="match status" value="1"/>
</dbReference>
<evidence type="ECO:0000256" key="1">
    <source>
        <dbReference type="ARBA" id="ARBA00001958"/>
    </source>
</evidence>
<keyword evidence="16" id="KW-1185">Reference proteome</keyword>
<evidence type="ECO:0000256" key="12">
    <source>
        <dbReference type="HAMAP-Rule" id="MF_01965"/>
    </source>
</evidence>
<reference evidence="15 16" key="1">
    <citation type="submission" date="2019-09" db="EMBL/GenBank/DDBJ databases">
        <title>Draft genome sequence of Psychrobacter nivimaris LAMA 639, in search for biotechnological relevant genes.</title>
        <authorList>
            <person name="Lima A.O.S."/>
            <person name="Staloch B.E.K."/>
            <person name="Freitas R.C."/>
            <person name="Niero H."/>
            <person name="Silva M.A.C."/>
        </authorList>
    </citation>
    <scope>NUCLEOTIDE SEQUENCE [LARGE SCALE GENOMIC DNA]</scope>
    <source>
        <strain evidence="15 16">LAMA 639</strain>
    </source>
</reference>
<feature type="domain" description="YjeF N-terminal" evidence="14">
    <location>
        <begin position="24"/>
        <end position="279"/>
    </location>
</feature>
<feature type="binding site" evidence="12">
    <location>
        <position position="535"/>
    </location>
    <ligand>
        <name>(6S)-NADPHX</name>
        <dbReference type="ChEBI" id="CHEBI:64076"/>
    </ligand>
</feature>
<comment type="catalytic activity">
    <reaction evidence="11 12">
        <text>(6S)-NADPHX + ADP = AMP + phosphate + NADPH + H(+)</text>
        <dbReference type="Rhea" id="RHEA:32235"/>
        <dbReference type="ChEBI" id="CHEBI:15378"/>
        <dbReference type="ChEBI" id="CHEBI:43474"/>
        <dbReference type="ChEBI" id="CHEBI:57783"/>
        <dbReference type="ChEBI" id="CHEBI:64076"/>
        <dbReference type="ChEBI" id="CHEBI:456215"/>
        <dbReference type="ChEBI" id="CHEBI:456216"/>
        <dbReference type="EC" id="4.2.1.136"/>
    </reaction>
</comment>
<evidence type="ECO:0000259" key="14">
    <source>
        <dbReference type="PROSITE" id="PS51385"/>
    </source>
</evidence>
<evidence type="ECO:0000313" key="16">
    <source>
        <dbReference type="Proteomes" id="UP000471465"/>
    </source>
</evidence>
<dbReference type="GO" id="GO:0046496">
    <property type="term" value="P:nicotinamide nucleotide metabolic process"/>
    <property type="evidence" value="ECO:0007669"/>
    <property type="project" value="UniProtKB-UniRule"/>
</dbReference>
<sequence>MRNNTNLLPIKNTKPIALYNSKQVYAMEQAWFSQGYDSFGLMKQAAWQMTQQIEQIYEQRNVSASHSTNTNIYHRSAYPRQASIWVGKGNNGGDGWLIAYYLQQAGWQVEVITVGFSENYFDLHDQSVTSKTPNNGDSDSSNITDSIKALQIALASSCHYQRFEDIVSHDDADKRVLPADIYIDALFGIGLDRAPEVVYKSAIKAFNNFTQQNNALAIAVDIPSGLVASTGEVFERIAIQADVTLCLIARKFGLHTKDGTDYSGDIVDIPLIPYQMALQQTASNDTIPEKNASQAFGPVATLLTAAHSMKPRRQNSYKGSYGHVLVIGGNRIDGSQGMGGAAILSAASTMATGAGKITVACHEAFHGSLLTSLPDAMTINLHDASGVRDLIKQASVVAIGMGLGRDEKANALFIDYVQAAIESEKSIVIDADGLYHLASLHMGNHELITELREYSTNHRVCLTPHSGEAARLLDQKISKIESNRLQAIKQCAATYGGDWVLKGAGSLVLEQEKGGENVYVCNVGNAGMATAGMGDVLSGVTAGLLAQQDLSAEVRSLHQAVLIHGFAGDVLVSQANNNTNTLLVGQRGLQAQDMPAAIRHVMQLMIV</sequence>
<dbReference type="EMBL" id="VZIZ01000021">
    <property type="protein sequence ID" value="KAF0568288.1"/>
    <property type="molecule type" value="Genomic_DNA"/>
</dbReference>
<evidence type="ECO:0000256" key="3">
    <source>
        <dbReference type="ARBA" id="ARBA00009524"/>
    </source>
</evidence>
<accession>A0A6N7BV89</accession>
<comment type="cofactor">
    <cofactor evidence="1">
        <name>K(+)</name>
        <dbReference type="ChEBI" id="CHEBI:29103"/>
    </cofactor>
</comment>
<comment type="cofactor">
    <cofactor evidence="12">
        <name>Mg(2+)</name>
        <dbReference type="ChEBI" id="CHEBI:18420"/>
    </cofactor>
</comment>
<dbReference type="AlphaFoldDB" id="A0A6N7BV89"/>
<evidence type="ECO:0000256" key="7">
    <source>
        <dbReference type="ARBA" id="ARBA00023027"/>
    </source>
</evidence>
<feature type="binding site" evidence="12">
    <location>
        <position position="341"/>
    </location>
    <ligand>
        <name>(6S)-NADPHX</name>
        <dbReference type="ChEBI" id="CHEBI:64076"/>
    </ligand>
</feature>
<dbReference type="HAMAP" id="MF_01965">
    <property type="entry name" value="NADHX_dehydratase"/>
    <property type="match status" value="1"/>
</dbReference>
<gene>
    <name evidence="12" type="primary">nnrD</name>
    <name evidence="15" type="ORF">FQV37_1153</name>
</gene>
<dbReference type="PROSITE" id="PS51385">
    <property type="entry name" value="YJEF_N"/>
    <property type="match status" value="1"/>
</dbReference>
<comment type="catalytic activity">
    <reaction evidence="10 12">
        <text>(6S)-NADHX + ADP = AMP + phosphate + NADH + H(+)</text>
        <dbReference type="Rhea" id="RHEA:32223"/>
        <dbReference type="ChEBI" id="CHEBI:15378"/>
        <dbReference type="ChEBI" id="CHEBI:43474"/>
        <dbReference type="ChEBI" id="CHEBI:57945"/>
        <dbReference type="ChEBI" id="CHEBI:64074"/>
        <dbReference type="ChEBI" id="CHEBI:456215"/>
        <dbReference type="ChEBI" id="CHEBI:456216"/>
        <dbReference type="EC" id="4.2.1.136"/>
    </reaction>
</comment>
<dbReference type="GO" id="GO:0052855">
    <property type="term" value="F:ADP-dependent NAD(P)H-hydrate dehydratase activity"/>
    <property type="evidence" value="ECO:0007669"/>
    <property type="project" value="UniProtKB-UniRule"/>
</dbReference>
<feature type="binding site" evidence="12">
    <location>
        <position position="465"/>
    </location>
    <ligand>
        <name>(6S)-NADPHX</name>
        <dbReference type="ChEBI" id="CHEBI:64076"/>
    </ligand>
</feature>
<evidence type="ECO:0000256" key="5">
    <source>
        <dbReference type="ARBA" id="ARBA00022840"/>
    </source>
</evidence>
<feature type="binding site" evidence="12">
    <location>
        <begin position="502"/>
        <end position="506"/>
    </location>
    <ligand>
        <name>AMP</name>
        <dbReference type="ChEBI" id="CHEBI:456215"/>
    </ligand>
</feature>
<dbReference type="PROSITE" id="PS51383">
    <property type="entry name" value="YJEF_C_3"/>
    <property type="match status" value="1"/>
</dbReference>
<keyword evidence="5 12" id="KW-0067">ATP-binding</keyword>
<feature type="domain" description="YjeF C-terminal" evidence="13">
    <location>
        <begin position="301"/>
        <end position="605"/>
    </location>
</feature>